<dbReference type="InterPro" id="IPR050466">
    <property type="entry name" value="Carboxylest/Gibb_receptor"/>
</dbReference>
<organism evidence="2 3">
    <name type="scientific">Aureobasidium vineae</name>
    <dbReference type="NCBI Taxonomy" id="2773715"/>
    <lineage>
        <taxon>Eukaryota</taxon>
        <taxon>Fungi</taxon>
        <taxon>Dikarya</taxon>
        <taxon>Ascomycota</taxon>
        <taxon>Pezizomycotina</taxon>
        <taxon>Dothideomycetes</taxon>
        <taxon>Dothideomycetidae</taxon>
        <taxon>Dothideales</taxon>
        <taxon>Saccotheciaceae</taxon>
        <taxon>Aureobasidium</taxon>
    </lineage>
</organism>
<dbReference type="PANTHER" id="PTHR23024">
    <property type="entry name" value="ARYLACETAMIDE DEACETYLASE"/>
    <property type="match status" value="1"/>
</dbReference>
<proteinExistence type="predicted"/>
<dbReference type="InterPro" id="IPR013094">
    <property type="entry name" value="AB_hydrolase_3"/>
</dbReference>
<dbReference type="EMBL" id="CAIJEN010000014">
    <property type="protein sequence ID" value="CAD0093550.1"/>
    <property type="molecule type" value="Genomic_DNA"/>
</dbReference>
<evidence type="ECO:0000313" key="2">
    <source>
        <dbReference type="EMBL" id="CAD0093550.1"/>
    </source>
</evidence>
<protein>
    <recommendedName>
        <fullName evidence="1">Alpha/beta hydrolase fold-3 domain-containing protein</fullName>
    </recommendedName>
</protein>
<dbReference type="AlphaFoldDB" id="A0A9N8JRZ3"/>
<dbReference type="GO" id="GO:0016787">
    <property type="term" value="F:hydrolase activity"/>
    <property type="evidence" value="ECO:0007669"/>
    <property type="project" value="InterPro"/>
</dbReference>
<dbReference type="Gene3D" id="3.40.50.1820">
    <property type="entry name" value="alpha/beta hydrolase"/>
    <property type="match status" value="1"/>
</dbReference>
<evidence type="ECO:0000259" key="1">
    <source>
        <dbReference type="Pfam" id="PF07859"/>
    </source>
</evidence>
<dbReference type="InterPro" id="IPR029058">
    <property type="entry name" value="AB_hydrolase_fold"/>
</dbReference>
<dbReference type="SUPFAM" id="SSF53474">
    <property type="entry name" value="alpha/beta-Hydrolases"/>
    <property type="match status" value="1"/>
</dbReference>
<reference evidence="2" key="1">
    <citation type="submission" date="2020-06" db="EMBL/GenBank/DDBJ databases">
        <authorList>
            <person name="Onetto C."/>
        </authorList>
    </citation>
    <scope>NUCLEOTIDE SEQUENCE</scope>
</reference>
<dbReference type="Proteomes" id="UP000716446">
    <property type="component" value="Unassembled WGS sequence"/>
</dbReference>
<feature type="domain" description="Alpha/beta hydrolase fold-3" evidence="1">
    <location>
        <begin position="69"/>
        <end position="274"/>
    </location>
</feature>
<accession>A0A9N8JRZ3</accession>
<gene>
    <name evidence="2" type="ORF">AWRI4619_LOCUS7857</name>
</gene>
<dbReference type="Pfam" id="PF07859">
    <property type="entry name" value="Abhydrolase_3"/>
    <property type="match status" value="1"/>
</dbReference>
<sequence>MLLALKNLFRYLRLKALVTLARLNVWWSGMMPNPSPDSILQIPSRSGRNIKAHVYKSTSFTPGIPSPLLINFHGSGFVFPLHGSDDFFCRKASSSTPYSVLDIQYSLAPEYPWPACHNDAEDVVKWVLGQPDMYSTSQIAISGFSAGANMACVAAASTFPKDTFITLLAFYPPTDLSMTPESKSPPEDDGRSNDMTAKMASLFDASYLRLDPDKADPRVSPALGPVDNYPKNSLFITCGRDSLCLETERLAKRVEEKHGESVVLRRMEKCGHAWDKRAAPGSHQERKRDEAYGLAIDMLMRTKQQ</sequence>
<name>A0A9N8JRZ3_9PEZI</name>
<comment type="caution">
    <text evidence="2">The sequence shown here is derived from an EMBL/GenBank/DDBJ whole genome shotgun (WGS) entry which is preliminary data.</text>
</comment>
<dbReference type="PANTHER" id="PTHR23024:SF242">
    <property type="entry name" value="ALPHA_BETA HYDROLASE FOLD-3 DOMAIN-CONTAINING PROTEIN-RELATED"/>
    <property type="match status" value="1"/>
</dbReference>
<evidence type="ECO:0000313" key="3">
    <source>
        <dbReference type="Proteomes" id="UP000716446"/>
    </source>
</evidence>
<keyword evidence="3" id="KW-1185">Reference proteome</keyword>